<evidence type="ECO:0000256" key="2">
    <source>
        <dbReference type="ARBA" id="ARBA00022737"/>
    </source>
</evidence>
<keyword evidence="6" id="KW-1185">Reference proteome</keyword>
<feature type="chain" id="PRO_5018542332" evidence="3">
    <location>
        <begin position="17"/>
        <end position="253"/>
    </location>
</feature>
<dbReference type="InParanoid" id="A0A3Q3GKF5"/>
<evidence type="ECO:0000313" key="5">
    <source>
        <dbReference type="Ensembl" id="ENSLBEP00000034097.1"/>
    </source>
</evidence>
<dbReference type="PANTHER" id="PTHR46780">
    <property type="entry name" value="PROTEIN EVA-1"/>
    <property type="match status" value="1"/>
</dbReference>
<evidence type="ECO:0000313" key="6">
    <source>
        <dbReference type="Proteomes" id="UP000261660"/>
    </source>
</evidence>
<dbReference type="Pfam" id="PF02140">
    <property type="entry name" value="SUEL_Lectin"/>
    <property type="match status" value="1"/>
</dbReference>
<reference evidence="5" key="1">
    <citation type="submission" date="2025-08" db="UniProtKB">
        <authorList>
            <consortium name="Ensembl"/>
        </authorList>
    </citation>
    <scope>IDENTIFICATION</scope>
</reference>
<dbReference type="InterPro" id="IPR043159">
    <property type="entry name" value="Lectin_gal-bd_sf"/>
</dbReference>
<evidence type="ECO:0000256" key="1">
    <source>
        <dbReference type="ARBA" id="ARBA00022734"/>
    </source>
</evidence>
<dbReference type="GeneTree" id="ENSGT00940000154285"/>
<sequence>MLLFSLSSTLCVSTESITVCDNSVSVQHLSCESGVIIVQEALYGRLNRETCSEGRSPQQLANTQCSQRGTVDVLRRRCDGKKVCELNSEVVRFSDPCYGISKYLQTNFTCFPAIRQVICEESFADLRCGVGQVISLYGAHYGRLDSSVCSFQRPVNEVQNIYCSKAVNRVAERYSCSLSMTQTHCRFHTSCSLLFQPVIHAHHSAPTGVTEKTAALSERATQSLEIPVTAPTSTWRWPTPVSVSYSHVHVSLK</sequence>
<protein>
    <submittedName>
        <fullName evidence="5">L-rhamnose-binding lectin SML-like</fullName>
    </submittedName>
</protein>
<name>A0A3Q3GKF5_9LABR</name>
<reference evidence="5" key="2">
    <citation type="submission" date="2025-09" db="UniProtKB">
        <authorList>
            <consortium name="Ensembl"/>
        </authorList>
    </citation>
    <scope>IDENTIFICATION</scope>
</reference>
<keyword evidence="3" id="KW-0732">Signal</keyword>
<organism evidence="5 6">
    <name type="scientific">Labrus bergylta</name>
    <name type="common">ballan wrasse</name>
    <dbReference type="NCBI Taxonomy" id="56723"/>
    <lineage>
        <taxon>Eukaryota</taxon>
        <taxon>Metazoa</taxon>
        <taxon>Chordata</taxon>
        <taxon>Craniata</taxon>
        <taxon>Vertebrata</taxon>
        <taxon>Euteleostomi</taxon>
        <taxon>Actinopterygii</taxon>
        <taxon>Neopterygii</taxon>
        <taxon>Teleostei</taxon>
        <taxon>Neoteleostei</taxon>
        <taxon>Acanthomorphata</taxon>
        <taxon>Eupercaria</taxon>
        <taxon>Labriformes</taxon>
        <taxon>Labridae</taxon>
        <taxon>Labrus</taxon>
    </lineage>
</organism>
<proteinExistence type="predicted"/>
<feature type="signal peptide" evidence="3">
    <location>
        <begin position="1"/>
        <end position="16"/>
    </location>
</feature>
<dbReference type="Gene3D" id="2.60.120.740">
    <property type="match status" value="2"/>
</dbReference>
<accession>A0A3Q3GKF5</accession>
<keyword evidence="1" id="KW-0430">Lectin</keyword>
<dbReference type="Proteomes" id="UP000261660">
    <property type="component" value="Unplaced"/>
</dbReference>
<evidence type="ECO:0000259" key="4">
    <source>
        <dbReference type="PROSITE" id="PS50228"/>
    </source>
</evidence>
<dbReference type="Ensembl" id="ENSLBET00000035578.1">
    <property type="protein sequence ID" value="ENSLBEP00000034097.1"/>
    <property type="gene ID" value="ENSLBEG00000025668.1"/>
</dbReference>
<dbReference type="CDD" id="cd22833">
    <property type="entry name" value="Gal_Rha_Lectin_CSL1-2_RBL_SML_rpt1"/>
    <property type="match status" value="1"/>
</dbReference>
<feature type="domain" description="SUEL-type lectin" evidence="4">
    <location>
        <begin position="28"/>
        <end position="111"/>
    </location>
</feature>
<evidence type="ECO:0000256" key="3">
    <source>
        <dbReference type="SAM" id="SignalP"/>
    </source>
</evidence>
<dbReference type="GO" id="GO:0030246">
    <property type="term" value="F:carbohydrate binding"/>
    <property type="evidence" value="ECO:0007669"/>
    <property type="project" value="UniProtKB-KW"/>
</dbReference>
<dbReference type="AlphaFoldDB" id="A0A3Q3GKF5"/>
<dbReference type="STRING" id="56723.ENSLBEP00000034097"/>
<dbReference type="PROSITE" id="PS50228">
    <property type="entry name" value="SUEL_LECTIN"/>
    <property type="match status" value="1"/>
</dbReference>
<dbReference type="InterPro" id="IPR000922">
    <property type="entry name" value="Lectin_gal-bd_dom"/>
</dbReference>
<keyword evidence="2" id="KW-0677">Repeat</keyword>